<evidence type="ECO:0000256" key="2">
    <source>
        <dbReference type="ARBA" id="ARBA00010990"/>
    </source>
</evidence>
<dbReference type="PANTHER" id="PTHR12215:SF10">
    <property type="entry name" value="L-AMINOADIPATE-SEMIALDEHYDE DEHYDROGENASE-PHOSPHOPANTETHEINYL TRANSFERASE"/>
    <property type="match status" value="1"/>
</dbReference>
<proteinExistence type="inferred from homology"/>
<dbReference type="InterPro" id="IPR008278">
    <property type="entry name" value="4-PPantetheinyl_Trfase_dom"/>
</dbReference>
<dbReference type="PANTHER" id="PTHR12215">
    <property type="entry name" value="PHOSPHOPANTETHEINE TRANSFERASE"/>
    <property type="match status" value="1"/>
</dbReference>
<dbReference type="InterPro" id="IPR050559">
    <property type="entry name" value="P-Pant_transferase_sf"/>
</dbReference>
<evidence type="ECO:0000256" key="5">
    <source>
        <dbReference type="ARBA" id="ARBA00022842"/>
    </source>
</evidence>
<feature type="domain" description="4'-phosphopantetheinyl transferase" evidence="6">
    <location>
        <begin position="105"/>
        <end position="191"/>
    </location>
</feature>
<keyword evidence="3 8" id="KW-0808">Transferase</keyword>
<dbReference type="Proteomes" id="UP000288951">
    <property type="component" value="Unassembled WGS sequence"/>
</dbReference>
<dbReference type="InterPro" id="IPR037143">
    <property type="entry name" value="4-PPantetheinyl_Trfase_dom_sf"/>
</dbReference>
<evidence type="ECO:0000259" key="7">
    <source>
        <dbReference type="Pfam" id="PF22624"/>
    </source>
</evidence>
<dbReference type="RefSeq" id="WP_127823497.1">
    <property type="nucleotide sequence ID" value="NZ_RQSM01000003.1"/>
</dbReference>
<dbReference type="OrthoDB" id="9808281at2"/>
<evidence type="ECO:0000313" key="9">
    <source>
        <dbReference type="Proteomes" id="UP000288951"/>
    </source>
</evidence>
<keyword evidence="5" id="KW-0460">Magnesium</keyword>
<dbReference type="AlphaFoldDB" id="A0A437UC45"/>
<comment type="similarity">
    <text evidence="2">Belongs to the P-Pant transferase superfamily. Gsp/Sfp/HetI/AcpT family.</text>
</comment>
<dbReference type="GO" id="GO:0006633">
    <property type="term" value="P:fatty acid biosynthetic process"/>
    <property type="evidence" value="ECO:0007669"/>
    <property type="project" value="InterPro"/>
</dbReference>
<dbReference type="Pfam" id="PF01648">
    <property type="entry name" value="ACPS"/>
    <property type="match status" value="1"/>
</dbReference>
<feature type="domain" description="4'-phosphopantetheinyl transferase N-terminal" evidence="7">
    <location>
        <begin position="30"/>
        <end position="98"/>
    </location>
</feature>
<dbReference type="SUPFAM" id="SSF56214">
    <property type="entry name" value="4'-phosphopantetheinyl transferase"/>
    <property type="match status" value="2"/>
</dbReference>
<reference evidence="8" key="1">
    <citation type="submission" date="2018-12" db="EMBL/GenBank/DDBJ databases">
        <title>Draft genome sequence of Flaovobacterium columnare ARS1 isolated from channel catfish in Alabama.</title>
        <authorList>
            <person name="Cai W."/>
            <person name="Arias C."/>
        </authorList>
    </citation>
    <scope>NUCLEOTIDE SEQUENCE [LARGE SCALE GENOMIC DNA]</scope>
    <source>
        <strain evidence="8">ARS1</strain>
    </source>
</reference>
<evidence type="ECO:0000256" key="3">
    <source>
        <dbReference type="ARBA" id="ARBA00022679"/>
    </source>
</evidence>
<organism evidence="8 9">
    <name type="scientific">Flavobacterium columnare</name>
    <dbReference type="NCBI Taxonomy" id="996"/>
    <lineage>
        <taxon>Bacteria</taxon>
        <taxon>Pseudomonadati</taxon>
        <taxon>Bacteroidota</taxon>
        <taxon>Flavobacteriia</taxon>
        <taxon>Flavobacteriales</taxon>
        <taxon>Flavobacteriaceae</taxon>
        <taxon>Flavobacterium</taxon>
    </lineage>
</organism>
<dbReference type="GO" id="GO:0008897">
    <property type="term" value="F:holo-[acyl-carrier-protein] synthase activity"/>
    <property type="evidence" value="ECO:0007669"/>
    <property type="project" value="InterPro"/>
</dbReference>
<protein>
    <submittedName>
        <fullName evidence="8">4'-phosphopantetheinyl transferase superfamily protein</fullName>
    </submittedName>
</protein>
<evidence type="ECO:0000256" key="1">
    <source>
        <dbReference type="ARBA" id="ARBA00001946"/>
    </source>
</evidence>
<evidence type="ECO:0000256" key="4">
    <source>
        <dbReference type="ARBA" id="ARBA00022723"/>
    </source>
</evidence>
<dbReference type="NCBIfam" id="TIGR00556">
    <property type="entry name" value="pantethn_trn"/>
    <property type="match status" value="1"/>
</dbReference>
<keyword evidence="4" id="KW-0479">Metal-binding</keyword>
<keyword evidence="9" id="KW-1185">Reference proteome</keyword>
<dbReference type="Gene3D" id="3.90.470.20">
    <property type="entry name" value="4'-phosphopantetheinyl transferase domain"/>
    <property type="match status" value="2"/>
</dbReference>
<dbReference type="Pfam" id="PF22624">
    <property type="entry name" value="AASDHPPT_N"/>
    <property type="match status" value="1"/>
</dbReference>
<accession>A0A437UC45</accession>
<comment type="cofactor">
    <cofactor evidence="1">
        <name>Mg(2+)</name>
        <dbReference type="ChEBI" id="CHEBI:18420"/>
    </cofactor>
</comment>
<dbReference type="GO" id="GO:0019878">
    <property type="term" value="P:lysine biosynthetic process via aminoadipic acid"/>
    <property type="evidence" value="ECO:0007669"/>
    <property type="project" value="TreeGrafter"/>
</dbReference>
<dbReference type="GO" id="GO:0000287">
    <property type="term" value="F:magnesium ion binding"/>
    <property type="evidence" value="ECO:0007669"/>
    <property type="project" value="InterPro"/>
</dbReference>
<dbReference type="InterPro" id="IPR004568">
    <property type="entry name" value="Ppantetheine-prot_Trfase_dom"/>
</dbReference>
<dbReference type="InterPro" id="IPR055066">
    <property type="entry name" value="AASDHPPT_N"/>
</dbReference>
<gene>
    <name evidence="8" type="ORF">EH230_09990</name>
</gene>
<comment type="caution">
    <text evidence="8">The sequence shown here is derived from an EMBL/GenBank/DDBJ whole genome shotgun (WGS) entry which is preliminary data.</text>
</comment>
<evidence type="ECO:0000259" key="6">
    <source>
        <dbReference type="Pfam" id="PF01648"/>
    </source>
</evidence>
<dbReference type="GO" id="GO:0005829">
    <property type="term" value="C:cytosol"/>
    <property type="evidence" value="ECO:0007669"/>
    <property type="project" value="TreeGrafter"/>
</dbReference>
<dbReference type="EMBL" id="RQSM01000003">
    <property type="protein sequence ID" value="RVU91204.1"/>
    <property type="molecule type" value="Genomic_DNA"/>
</dbReference>
<sequence length="209" mass="24748">MTHIYYAYISEEYHENFLKNELVKFPTVFQEKIKEYRKWQDAQLSLSGRVLLLQGIQEVYNLDYSKKEISYTKFNKPYFHSDSIHFNISHSGDIVICAIAKENEVGIDIEKISNIEIVDFEKQFTTNEWAKIINSNAREETFFEFWAQKEAVIKAHGYGLTIPLQSFEILDDKTIINEEIYHLKELKIDEEYKCFISTKQFSNTSIIKK</sequence>
<name>A0A437UC45_9FLAO</name>
<evidence type="ECO:0000313" key="8">
    <source>
        <dbReference type="EMBL" id="RVU91204.1"/>
    </source>
</evidence>